<dbReference type="HOGENOM" id="CLU_000445_104_18_10"/>
<sequence length="681" mass="76543">MVSGILGALANIFFYVVFKYGFHLPYENFWLRMVATLLCISLIFMHRLPESFSPYFPYFWHTFLIIILPFTFTVNLLMNNFHELWLYWEIFMVFVLMMFVPNWLLFMFDLLTGVLGAILFHNLSVPYVPLNPTFNIPLYSIVISFSIVAGSIFSFANRNTLKELERKKAEEKYRALEALAGSIAHEMRNPLSQVRQNLDEILLELPRSSTENDYASLPKKNIETIQKRAIQAQTAINRGLQVITVTLGNFRNTDVSKKELTCLSATTITRKAIEEYGYASEHERQKIYLSPGEDFIFLGEENNYILLFHNLLENALQILQQVPDGRLAITIQRGESVNRILIRDNGPGIPPNILPRIFEPFFTSGKKNGTGLGLAFCQRVMKSFNGQISCKSEVGIFTEFTLEFPVLDKATINKFERNLYAEYTPFLAGKNVLMAAIPEAYVPSIRQQLMPLKIGLDNAEDNNKALEMLAANHYDLVLSGISPLPAGTAKLGNIVKNKDRNIPVVGCSFSPLPPVDTINGVASVIIMPPALPELLNAMKSSLEMARETLKESLSGKTVLVADDLDFNRRVIKLMLNKLGITIFEASNGLEALNILKSQPCDLLVIDMRMPVLDGFETAQRIRAMPSPYRDIPILGLSGNLDNATLKLAKESGINDTLLKPVKLKPFLQKVTSMLKVNTPAA</sequence>
<dbReference type="STRING" id="194439.CT1358"/>
<dbReference type="SUPFAM" id="SSF55874">
    <property type="entry name" value="ATPase domain of HSP90 chaperone/DNA topoisomerase II/histidine kinase"/>
    <property type="match status" value="1"/>
</dbReference>
<dbReference type="InterPro" id="IPR036890">
    <property type="entry name" value="HATPase_C_sf"/>
</dbReference>
<dbReference type="PROSITE" id="PS50110">
    <property type="entry name" value="RESPONSE_REGULATORY"/>
    <property type="match status" value="1"/>
</dbReference>
<dbReference type="InterPro" id="IPR036097">
    <property type="entry name" value="HisK_dim/P_sf"/>
</dbReference>
<name>Q8KCQ5_CHLTE</name>
<evidence type="ECO:0000256" key="2">
    <source>
        <dbReference type="ARBA" id="ARBA00012438"/>
    </source>
</evidence>
<dbReference type="InterPro" id="IPR005467">
    <property type="entry name" value="His_kinase_dom"/>
</dbReference>
<dbReference type="Pfam" id="PF00072">
    <property type="entry name" value="Response_reg"/>
    <property type="match status" value="1"/>
</dbReference>
<feature type="transmembrane region" description="Helical" evidence="5">
    <location>
        <begin position="6"/>
        <end position="22"/>
    </location>
</feature>
<keyword evidence="8" id="KW-0418">Kinase</keyword>
<dbReference type="SMART" id="SM00387">
    <property type="entry name" value="HATPase_c"/>
    <property type="match status" value="1"/>
</dbReference>
<dbReference type="InterPro" id="IPR001789">
    <property type="entry name" value="Sig_transdc_resp-reg_receiver"/>
</dbReference>
<dbReference type="EnsemblBacteria" id="AAM72587">
    <property type="protein sequence ID" value="AAM72587"/>
    <property type="gene ID" value="CT1358"/>
</dbReference>
<accession>Q8KCQ5</accession>
<dbReference type="CDD" id="cd00075">
    <property type="entry name" value="HATPase"/>
    <property type="match status" value="1"/>
</dbReference>
<dbReference type="SMART" id="SM00448">
    <property type="entry name" value="REC"/>
    <property type="match status" value="1"/>
</dbReference>
<dbReference type="Gene3D" id="3.30.565.10">
    <property type="entry name" value="Histidine kinase-like ATPase, C-terminal domain"/>
    <property type="match status" value="1"/>
</dbReference>
<keyword evidence="5" id="KW-0812">Transmembrane</keyword>
<feature type="domain" description="Response regulatory" evidence="7">
    <location>
        <begin position="557"/>
        <end position="674"/>
    </location>
</feature>
<feature type="modified residue" description="4-aspartylphosphate" evidence="4">
    <location>
        <position position="606"/>
    </location>
</feature>
<evidence type="ECO:0000256" key="4">
    <source>
        <dbReference type="PROSITE-ProRule" id="PRU00169"/>
    </source>
</evidence>
<dbReference type="CDD" id="cd00082">
    <property type="entry name" value="HisKA"/>
    <property type="match status" value="1"/>
</dbReference>
<keyword evidence="3 4" id="KW-0597">Phosphoprotein</keyword>
<dbReference type="GO" id="GO:0000155">
    <property type="term" value="F:phosphorelay sensor kinase activity"/>
    <property type="evidence" value="ECO:0007669"/>
    <property type="project" value="InterPro"/>
</dbReference>
<dbReference type="SUPFAM" id="SSF52172">
    <property type="entry name" value="CheY-like"/>
    <property type="match status" value="1"/>
</dbReference>
<feature type="domain" description="Histidine kinase" evidence="6">
    <location>
        <begin position="182"/>
        <end position="408"/>
    </location>
</feature>
<dbReference type="InterPro" id="IPR011006">
    <property type="entry name" value="CheY-like_superfamily"/>
</dbReference>
<dbReference type="PANTHER" id="PTHR43719">
    <property type="entry name" value="TWO-COMPONENT HISTIDINE KINASE"/>
    <property type="match status" value="1"/>
</dbReference>
<dbReference type="InterPro" id="IPR003661">
    <property type="entry name" value="HisK_dim/P_dom"/>
</dbReference>
<feature type="transmembrane region" description="Helical" evidence="5">
    <location>
        <begin position="29"/>
        <end position="46"/>
    </location>
</feature>
<dbReference type="EC" id="2.7.13.3" evidence="2"/>
<dbReference type="EMBL" id="AE006470">
    <property type="protein sequence ID" value="AAM72587.1"/>
    <property type="molecule type" value="Genomic_DNA"/>
</dbReference>
<dbReference type="KEGG" id="cte:CT1358"/>
<proteinExistence type="predicted"/>
<feature type="transmembrane region" description="Helical" evidence="5">
    <location>
        <begin position="58"/>
        <end position="78"/>
    </location>
</feature>
<dbReference type="AlphaFoldDB" id="Q8KCQ5"/>
<dbReference type="CDD" id="cd17546">
    <property type="entry name" value="REC_hyHK_CKI1_RcsC-like"/>
    <property type="match status" value="1"/>
</dbReference>
<dbReference type="Proteomes" id="UP000001007">
    <property type="component" value="Chromosome"/>
</dbReference>
<dbReference type="PROSITE" id="PS50109">
    <property type="entry name" value="HIS_KIN"/>
    <property type="match status" value="1"/>
</dbReference>
<dbReference type="Gene3D" id="3.40.50.2300">
    <property type="match status" value="1"/>
</dbReference>
<dbReference type="PANTHER" id="PTHR43719:SF28">
    <property type="entry name" value="PEROXIDE STRESS-ACTIVATED HISTIDINE KINASE MAK1-RELATED"/>
    <property type="match status" value="1"/>
</dbReference>
<keyword evidence="9" id="KW-1185">Reference proteome</keyword>
<evidence type="ECO:0000313" key="8">
    <source>
        <dbReference type="EMBL" id="AAM72587.1"/>
    </source>
</evidence>
<reference evidence="8 9" key="1">
    <citation type="journal article" date="2002" name="Proc. Natl. Acad. Sci. U.S.A.">
        <title>The complete genome sequence of Chlorobium tepidum TLS, a photosynthetic, anaerobic, green-sulfur bacterium.</title>
        <authorList>
            <person name="Eisen J.A."/>
            <person name="Nelson K.E."/>
            <person name="Paulsen I.T."/>
            <person name="Heidelberg J.F."/>
            <person name="Wu M."/>
            <person name="Dodson R.J."/>
            <person name="Deboy R."/>
            <person name="Gwinn M.L."/>
            <person name="Nelson W.C."/>
            <person name="Haft D.H."/>
            <person name="Hickey E.K."/>
            <person name="Peterson J.D."/>
            <person name="Durkin A.S."/>
            <person name="Kolonay J.L."/>
            <person name="Yang F."/>
            <person name="Holt I."/>
            <person name="Umayam L.A."/>
            <person name="Mason T."/>
            <person name="Brenner M."/>
            <person name="Shea T.P."/>
            <person name="Parksey D."/>
            <person name="Nierman W.C."/>
            <person name="Feldblyum T.V."/>
            <person name="Hansen C.L."/>
            <person name="Craven M.B."/>
            <person name="Radune D."/>
            <person name="Vamathevan J."/>
            <person name="Khouri H."/>
            <person name="White O."/>
            <person name="Gruber T.M."/>
            <person name="Ketchum K.A."/>
            <person name="Venter J.C."/>
            <person name="Tettelin H."/>
            <person name="Bryant D.A."/>
            <person name="Fraser C.M."/>
        </authorList>
    </citation>
    <scope>NUCLEOTIDE SEQUENCE [LARGE SCALE GENOMIC DNA]</scope>
    <source>
        <strain evidence="9">ATCC 49652 / DSM 12025 / NBRC 103806 / TLS</strain>
    </source>
</reference>
<dbReference type="Gene3D" id="1.10.287.130">
    <property type="match status" value="1"/>
</dbReference>
<keyword evidence="5" id="KW-1133">Transmembrane helix</keyword>
<evidence type="ECO:0000259" key="6">
    <source>
        <dbReference type="PROSITE" id="PS50109"/>
    </source>
</evidence>
<evidence type="ECO:0000256" key="5">
    <source>
        <dbReference type="SAM" id="Phobius"/>
    </source>
</evidence>
<feature type="transmembrane region" description="Helical" evidence="5">
    <location>
        <begin position="138"/>
        <end position="157"/>
    </location>
</feature>
<keyword evidence="5" id="KW-0472">Membrane</keyword>
<evidence type="ECO:0000313" key="9">
    <source>
        <dbReference type="Proteomes" id="UP000001007"/>
    </source>
</evidence>
<feature type="transmembrane region" description="Helical" evidence="5">
    <location>
        <begin position="90"/>
        <end position="118"/>
    </location>
</feature>
<dbReference type="InterPro" id="IPR004358">
    <property type="entry name" value="Sig_transdc_His_kin-like_C"/>
</dbReference>
<gene>
    <name evidence="8" type="ordered locus">CT1358</name>
</gene>
<dbReference type="PRINTS" id="PR00344">
    <property type="entry name" value="BCTRLSENSOR"/>
</dbReference>
<dbReference type="InterPro" id="IPR003594">
    <property type="entry name" value="HATPase_dom"/>
</dbReference>
<dbReference type="InterPro" id="IPR050956">
    <property type="entry name" value="2C_system_His_kinase"/>
</dbReference>
<dbReference type="Pfam" id="PF02518">
    <property type="entry name" value="HATPase_c"/>
    <property type="match status" value="1"/>
</dbReference>
<dbReference type="OrthoDB" id="593752at2"/>
<keyword evidence="8" id="KW-0808">Transferase</keyword>
<evidence type="ECO:0000256" key="3">
    <source>
        <dbReference type="ARBA" id="ARBA00022553"/>
    </source>
</evidence>
<comment type="catalytic activity">
    <reaction evidence="1">
        <text>ATP + protein L-histidine = ADP + protein N-phospho-L-histidine.</text>
        <dbReference type="EC" id="2.7.13.3"/>
    </reaction>
</comment>
<dbReference type="eggNOG" id="COG4191">
    <property type="taxonomic scope" value="Bacteria"/>
</dbReference>
<evidence type="ECO:0000256" key="1">
    <source>
        <dbReference type="ARBA" id="ARBA00000085"/>
    </source>
</evidence>
<protein>
    <recommendedName>
        <fullName evidence="2">histidine kinase</fullName>
        <ecNumber evidence="2">2.7.13.3</ecNumber>
    </recommendedName>
</protein>
<organism evidence="8 9">
    <name type="scientific">Chlorobaculum tepidum (strain ATCC 49652 / DSM 12025 / NBRC 103806 / TLS)</name>
    <name type="common">Chlorobium tepidum</name>
    <dbReference type="NCBI Taxonomy" id="194439"/>
    <lineage>
        <taxon>Bacteria</taxon>
        <taxon>Pseudomonadati</taxon>
        <taxon>Chlorobiota</taxon>
        <taxon>Chlorobiia</taxon>
        <taxon>Chlorobiales</taxon>
        <taxon>Chlorobiaceae</taxon>
        <taxon>Chlorobaculum</taxon>
    </lineage>
</organism>
<dbReference type="eggNOG" id="COG0784">
    <property type="taxonomic scope" value="Bacteria"/>
</dbReference>
<dbReference type="SUPFAM" id="SSF47384">
    <property type="entry name" value="Homodimeric domain of signal transducing histidine kinase"/>
    <property type="match status" value="1"/>
</dbReference>
<evidence type="ECO:0000259" key="7">
    <source>
        <dbReference type="PROSITE" id="PS50110"/>
    </source>
</evidence>